<dbReference type="EMBL" id="GEBQ01001037">
    <property type="protein sequence ID" value="JAT38940.1"/>
    <property type="molecule type" value="Transcribed_RNA"/>
</dbReference>
<dbReference type="GO" id="GO:0071897">
    <property type="term" value="P:DNA biosynthetic process"/>
    <property type="evidence" value="ECO:0007669"/>
    <property type="project" value="UniProtKB-ARBA"/>
</dbReference>
<organism evidence="2">
    <name type="scientific">Graphocephala atropunctata</name>
    <dbReference type="NCBI Taxonomy" id="36148"/>
    <lineage>
        <taxon>Eukaryota</taxon>
        <taxon>Metazoa</taxon>
        <taxon>Ecdysozoa</taxon>
        <taxon>Arthropoda</taxon>
        <taxon>Hexapoda</taxon>
        <taxon>Insecta</taxon>
        <taxon>Pterygota</taxon>
        <taxon>Neoptera</taxon>
        <taxon>Paraneoptera</taxon>
        <taxon>Hemiptera</taxon>
        <taxon>Auchenorrhyncha</taxon>
        <taxon>Membracoidea</taxon>
        <taxon>Cicadellidae</taxon>
        <taxon>Cicadellinae</taxon>
        <taxon>Cicadellini</taxon>
        <taxon>Graphocephala</taxon>
    </lineage>
</organism>
<dbReference type="PANTHER" id="PTHR33332">
    <property type="entry name" value="REVERSE TRANSCRIPTASE DOMAIN-CONTAINING PROTEIN"/>
    <property type="match status" value="1"/>
</dbReference>
<proteinExistence type="predicted"/>
<dbReference type="PROSITE" id="PS50878">
    <property type="entry name" value="RT_POL"/>
    <property type="match status" value="1"/>
</dbReference>
<reference evidence="2" key="1">
    <citation type="submission" date="2015-11" db="EMBL/GenBank/DDBJ databases">
        <title>De novo transcriptome assembly of four potential Pierce s Disease insect vectors from Arizona vineyards.</title>
        <authorList>
            <person name="Tassone E.E."/>
        </authorList>
    </citation>
    <scope>NUCLEOTIDE SEQUENCE</scope>
</reference>
<protein>
    <recommendedName>
        <fullName evidence="1">Reverse transcriptase domain-containing protein</fullName>
    </recommendedName>
</protein>
<dbReference type="AlphaFoldDB" id="A0A1B6MSN0"/>
<dbReference type="InterPro" id="IPR000477">
    <property type="entry name" value="RT_dom"/>
</dbReference>
<dbReference type="Pfam" id="PF00078">
    <property type="entry name" value="RVT_1"/>
    <property type="match status" value="1"/>
</dbReference>
<evidence type="ECO:0000259" key="1">
    <source>
        <dbReference type="PROSITE" id="PS50878"/>
    </source>
</evidence>
<dbReference type="CDD" id="cd01650">
    <property type="entry name" value="RT_nLTR_like"/>
    <property type="match status" value="1"/>
</dbReference>
<dbReference type="SUPFAM" id="SSF56672">
    <property type="entry name" value="DNA/RNA polymerases"/>
    <property type="match status" value="1"/>
</dbReference>
<sequence>MLAPWMTDYLCSKVKNRKRLYNVMKSQPENFRLKNYYNRYRNNLKNEMRNCKENYYSLRFESASGNTRAQWNLVNGLIKEPTKTHDISQIQLNGDNVTEPREIATAFNNYFIGIANTLRNDLNKSNDQIVNLENKFHAKFIDRSFFLTPTTPDEVTSIIRNLKNGKAPGLDNITTFLLKYILDSIVDILTYLFNYSFQEGEFPQCLKTAVVIPLFKKGDVKCMSNYRPISLLSVFSKVLETIVKKRLVNFLKLNNYLSKNQFGFTEKLSTEDALIEFLEHVYKGVNEKMACGAIYLDITKAFDTVDHDILLGKMWLAGFRGLPFDWFESYLKGRTQKVRVGGFLSDLGSVVHGVPQGSVLGPILFLFYLNDLCDAHFHGKVTAFADDTALGYAEVNRAILRGKMQEDLNLLEYWFSKHFLTLSEKTKYMLFSCKKQADFLNESLVYHSSDCVSSNVCNKCILIEKVDEIKYLGLIINSNLSWKGHVKKLRSELFITVRKFYFLRDLCPKNILVMLYRALVESRLGYALSCWGGTYISTLTPIITLQKHIVRLITKKAKHEHSRPIFLELNLLPFRNLYVYKVLKIFFVRSIANKINPIKNYQLRNTTSVPLPKPNLTLYKHFYTYNAPRLFNQTFSFITPNNDKLHFLSYLKRWLVQKEDIEILLHF</sequence>
<accession>A0A1B6MSN0</accession>
<dbReference type="InterPro" id="IPR043502">
    <property type="entry name" value="DNA/RNA_pol_sf"/>
</dbReference>
<name>A0A1B6MSN0_9HEMI</name>
<evidence type="ECO:0000313" key="2">
    <source>
        <dbReference type="EMBL" id="JAT38940.1"/>
    </source>
</evidence>
<gene>
    <name evidence="2" type="ORF">g.41508</name>
</gene>
<feature type="domain" description="Reverse transcriptase" evidence="1">
    <location>
        <begin position="195"/>
        <end position="444"/>
    </location>
</feature>